<dbReference type="Proteomes" id="UP000249169">
    <property type="component" value="Unassembled WGS sequence"/>
</dbReference>
<dbReference type="EMBL" id="QHKO01000001">
    <property type="protein sequence ID" value="RAL25173.1"/>
    <property type="molecule type" value="Genomic_DNA"/>
</dbReference>
<evidence type="ECO:0000313" key="3">
    <source>
        <dbReference type="Proteomes" id="UP000249169"/>
    </source>
</evidence>
<keyword evidence="1" id="KW-0812">Transmembrane</keyword>
<proteinExistence type="predicted"/>
<accession>A0A328CE81</accession>
<organism evidence="2 3">
    <name type="scientific">Lujinxingia litoralis</name>
    <dbReference type="NCBI Taxonomy" id="2211119"/>
    <lineage>
        <taxon>Bacteria</taxon>
        <taxon>Deltaproteobacteria</taxon>
        <taxon>Bradymonadales</taxon>
        <taxon>Lujinxingiaceae</taxon>
        <taxon>Lujinxingia</taxon>
    </lineage>
</organism>
<reference evidence="2 3" key="1">
    <citation type="submission" date="2018-05" db="EMBL/GenBank/DDBJ databases">
        <title>Lujinxingia marina gen. nov. sp. nov., a new facultative anaerobic member of the class Deltaproteobacteria, and proposal of Lujinxingaceae fam. nov.</title>
        <authorList>
            <person name="Li C.-M."/>
        </authorList>
    </citation>
    <scope>NUCLEOTIDE SEQUENCE [LARGE SCALE GENOMIC DNA]</scope>
    <source>
        <strain evidence="2 3">B210</strain>
    </source>
</reference>
<sequence length="61" mass="6260">MPWGANVERAVAEVVSLGALASVVALATVVDALIELTVTVVDVAIRVRGGWRASSVADEQA</sequence>
<dbReference type="RefSeq" id="WP_111728345.1">
    <property type="nucleotide sequence ID" value="NZ_QHKO01000001.1"/>
</dbReference>
<name>A0A328CE81_9DELT</name>
<keyword evidence="1" id="KW-1133">Transmembrane helix</keyword>
<evidence type="ECO:0000313" key="2">
    <source>
        <dbReference type="EMBL" id="RAL25173.1"/>
    </source>
</evidence>
<feature type="transmembrane region" description="Helical" evidence="1">
    <location>
        <begin position="20"/>
        <end position="45"/>
    </location>
</feature>
<protein>
    <submittedName>
        <fullName evidence="2">Uncharacterized protein</fullName>
    </submittedName>
</protein>
<dbReference type="AlphaFoldDB" id="A0A328CE81"/>
<comment type="caution">
    <text evidence="2">The sequence shown here is derived from an EMBL/GenBank/DDBJ whole genome shotgun (WGS) entry which is preliminary data.</text>
</comment>
<keyword evidence="1" id="KW-0472">Membrane</keyword>
<keyword evidence="3" id="KW-1185">Reference proteome</keyword>
<gene>
    <name evidence="2" type="ORF">DL240_02885</name>
</gene>
<evidence type="ECO:0000256" key="1">
    <source>
        <dbReference type="SAM" id="Phobius"/>
    </source>
</evidence>